<feature type="domain" description="DBF4-type" evidence="14">
    <location>
        <begin position="241"/>
        <end position="289"/>
    </location>
</feature>
<dbReference type="FunFam" id="6.10.250.3410:FF:000001">
    <property type="entry name" value="Protein DBF4 homolog A"/>
    <property type="match status" value="1"/>
</dbReference>
<evidence type="ECO:0000256" key="6">
    <source>
        <dbReference type="ARBA" id="ARBA00022771"/>
    </source>
</evidence>
<keyword evidence="15" id="KW-1185">Reference proteome</keyword>
<dbReference type="SMART" id="SM00586">
    <property type="entry name" value="ZnF_DBF"/>
    <property type="match status" value="1"/>
</dbReference>
<dbReference type="GO" id="GO:0006260">
    <property type="term" value="P:DNA replication"/>
    <property type="evidence" value="ECO:0007669"/>
    <property type="project" value="UniProtKB-KW"/>
</dbReference>
<evidence type="ECO:0000256" key="12">
    <source>
        <dbReference type="PROSITE-ProRule" id="PRU00600"/>
    </source>
</evidence>
<dbReference type="CTD" id="10926"/>
<dbReference type="GO" id="GO:0008270">
    <property type="term" value="F:zinc ion binding"/>
    <property type="evidence" value="ECO:0007669"/>
    <property type="project" value="UniProtKB-KW"/>
</dbReference>
<proteinExistence type="predicted"/>
<dbReference type="GeneID" id="116533309"/>
<dbReference type="RefSeq" id="XP_032108906.1">
    <property type="nucleotide sequence ID" value="XM_032253015.1"/>
</dbReference>
<dbReference type="Gene3D" id="6.10.250.3410">
    <property type="entry name" value="DBF zinc finger"/>
    <property type="match status" value="1"/>
</dbReference>
<dbReference type="FunFam" id="2.10.50.40:FF:000001">
    <property type="entry name" value="Protein DBF4 homolog A"/>
    <property type="match status" value="1"/>
</dbReference>
<organism evidence="15 16">
    <name type="scientific">Sapajus apella</name>
    <name type="common">Brown-capped capuchin</name>
    <name type="synonym">Cebus apella</name>
    <dbReference type="NCBI Taxonomy" id="9515"/>
    <lineage>
        <taxon>Eukaryota</taxon>
        <taxon>Metazoa</taxon>
        <taxon>Chordata</taxon>
        <taxon>Craniata</taxon>
        <taxon>Vertebrata</taxon>
        <taxon>Euteleostomi</taxon>
        <taxon>Mammalia</taxon>
        <taxon>Eutheria</taxon>
        <taxon>Euarchontoglires</taxon>
        <taxon>Primates</taxon>
        <taxon>Haplorrhini</taxon>
        <taxon>Platyrrhini</taxon>
        <taxon>Cebidae</taxon>
        <taxon>Cebinae</taxon>
        <taxon>Sapajus</taxon>
    </lineage>
</organism>
<dbReference type="PROSITE" id="PS51265">
    <property type="entry name" value="ZF_DBF4"/>
    <property type="match status" value="1"/>
</dbReference>
<name>A0A6J3FTH5_SAPAP</name>
<feature type="compositionally biased region" description="Polar residues" evidence="13">
    <location>
        <begin position="114"/>
        <end position="131"/>
    </location>
</feature>
<evidence type="ECO:0000256" key="8">
    <source>
        <dbReference type="ARBA" id="ARBA00023242"/>
    </source>
</evidence>
<reference evidence="16" key="1">
    <citation type="submission" date="2025-08" db="UniProtKB">
        <authorList>
            <consortium name="RefSeq"/>
        </authorList>
    </citation>
    <scope>IDENTIFICATION</scope>
    <source>
        <tissue evidence="16">Blood</tissue>
    </source>
</reference>
<dbReference type="GO" id="GO:0031431">
    <property type="term" value="C:Dbf4-dependent protein kinase complex"/>
    <property type="evidence" value="ECO:0007669"/>
    <property type="project" value="TreeGrafter"/>
</dbReference>
<dbReference type="PANTHER" id="PTHR15375:SF22">
    <property type="entry name" value="PROTEIN DBF4 HOMOLOG A"/>
    <property type="match status" value="1"/>
</dbReference>
<evidence type="ECO:0000256" key="2">
    <source>
        <dbReference type="ARBA" id="ARBA00022553"/>
    </source>
</evidence>
<dbReference type="InterPro" id="IPR038545">
    <property type="entry name" value="Znf_DBF_sf"/>
</dbReference>
<feature type="region of interest" description="Disordered" evidence="13">
    <location>
        <begin position="16"/>
        <end position="41"/>
    </location>
</feature>
<evidence type="ECO:0000256" key="9">
    <source>
        <dbReference type="ARBA" id="ARBA00023306"/>
    </source>
</evidence>
<evidence type="ECO:0000256" key="5">
    <source>
        <dbReference type="ARBA" id="ARBA00022737"/>
    </source>
</evidence>
<feature type="region of interest" description="Disordered" evidence="13">
    <location>
        <begin position="101"/>
        <end position="133"/>
    </location>
</feature>
<comment type="subunit">
    <text evidence="11">Forms a complex with CDC7. Note that CDC7 forms distinct complex either with DBF4A or DBF4B. Such complexes are stable upon replication stress. Interacts with MEN1, MCM2, ORC2, ORC4 and ORC6. Interacts (via IBM motifs) with PSIP1 (via IBD domain); phosphorylation increases its affinity for PSIP1.</text>
</comment>
<keyword evidence="6 12" id="KW-0863">Zinc-finger</keyword>
<evidence type="ECO:0000313" key="16">
    <source>
        <dbReference type="RefSeq" id="XP_032108906.1"/>
    </source>
</evidence>
<dbReference type="InterPro" id="IPR051590">
    <property type="entry name" value="Replication_Regulatory_Kinase"/>
</dbReference>
<dbReference type="GO" id="GO:1901987">
    <property type="term" value="P:regulation of cell cycle phase transition"/>
    <property type="evidence" value="ECO:0007669"/>
    <property type="project" value="TreeGrafter"/>
</dbReference>
<keyword evidence="8" id="KW-0539">Nucleus</keyword>
<dbReference type="InterPro" id="IPR006572">
    <property type="entry name" value="Znf_DBF"/>
</dbReference>
<dbReference type="GO" id="GO:0010571">
    <property type="term" value="P:positive regulation of nuclear cell cycle DNA replication"/>
    <property type="evidence" value="ECO:0007669"/>
    <property type="project" value="TreeGrafter"/>
</dbReference>
<dbReference type="PANTHER" id="PTHR15375">
    <property type="entry name" value="ACTIVATOR OF S-PHASE KINASE-RELATED"/>
    <property type="match status" value="1"/>
</dbReference>
<evidence type="ECO:0000256" key="10">
    <source>
        <dbReference type="ARBA" id="ARBA00040397"/>
    </source>
</evidence>
<evidence type="ECO:0000259" key="14">
    <source>
        <dbReference type="PROSITE" id="PS51265"/>
    </source>
</evidence>
<evidence type="ECO:0000256" key="3">
    <source>
        <dbReference type="ARBA" id="ARBA00022705"/>
    </source>
</evidence>
<keyword evidence="3" id="KW-0235">DNA replication</keyword>
<dbReference type="GO" id="GO:0043539">
    <property type="term" value="F:protein serine/threonine kinase activator activity"/>
    <property type="evidence" value="ECO:0007669"/>
    <property type="project" value="TreeGrafter"/>
</dbReference>
<feature type="compositionally biased region" description="Basic and acidic residues" evidence="13">
    <location>
        <begin position="22"/>
        <end position="41"/>
    </location>
</feature>
<protein>
    <recommendedName>
        <fullName evidence="10">Protein DBF4 homolog A</fullName>
    </recommendedName>
</protein>
<dbReference type="Gene3D" id="2.10.50.40">
    <property type="match status" value="1"/>
</dbReference>
<keyword evidence="9" id="KW-0131">Cell cycle</keyword>
<evidence type="ECO:0000256" key="11">
    <source>
        <dbReference type="ARBA" id="ARBA00061819"/>
    </source>
</evidence>
<dbReference type="Proteomes" id="UP000504640">
    <property type="component" value="Unplaced"/>
</dbReference>
<keyword evidence="7" id="KW-0862">Zinc</keyword>
<evidence type="ECO:0000256" key="1">
    <source>
        <dbReference type="ARBA" id="ARBA00004123"/>
    </source>
</evidence>
<evidence type="ECO:0000256" key="13">
    <source>
        <dbReference type="SAM" id="MobiDB-lite"/>
    </source>
</evidence>
<accession>A0A6J3FTH5</accession>
<keyword evidence="2" id="KW-0597">Phosphoprotein</keyword>
<sequence length="621" mass="70870">MNSGAMRIHSKGHFQAGGIQIKNEKNRPSLKYLKTDNKPEKSKYKPLWGKVFYLDLPSVTISEKLQKDIKDLGGRVEEFLSKDISYLISNKKEAKFAQTLGRISPVPSPESAYTAETTSPHPSHDGSSFKSPDTVCLSRGKLLVEKAIKDHGKRVGTGAQKTRTGRLKKPFIKVEDISQRYRPFYLQLTNMPFINYSIQKPCSPFDVEKPSSMQKQTQVKLRIQTDGDKYGGTSVQLQLKEKKKKGYCECCLQKYEDLETHLLSEQHRNFAQSNRYQVVDDIVSKLVFDFVEYEKDTPKKKRIKYSVGSLSANALKKTEHKEKVELQHTSQKDCWKDDIQAMEQNFLYKETRETEKKPVFISEPNPHPSNELRGLNEKTTNKCSMLNTAENDIRQNFTQLPLHKNKQECVLDISEHTLSETDLEVLRVDHDQCNVQASAHVSDFNTDSASQPKQNSDTLLFPGKDLKEKDLHSIFAHDSCLITINSSQEHLTVQAKAPSHTSEEPNKCDIKNTDSLPSGKIHRKVKILLGRNRKENLEPNAEFDKRTEFITQEENRICSSPVQSLLDLFQTSEEKSDFLGFTSYTENSNICSVLDIWEEENSNNLLTMFFSSPSTSTFTGF</sequence>
<dbReference type="Pfam" id="PF07535">
    <property type="entry name" value="zf-DBF"/>
    <property type="match status" value="1"/>
</dbReference>
<keyword evidence="5" id="KW-0677">Repeat</keyword>
<comment type="subcellular location">
    <subcellularLocation>
        <location evidence="1">Nucleus</location>
    </subcellularLocation>
</comment>
<keyword evidence="4" id="KW-0479">Metal-binding</keyword>
<dbReference type="AlphaFoldDB" id="A0A6J3FTH5"/>
<gene>
    <name evidence="16" type="primary">DBF4</name>
</gene>
<dbReference type="GO" id="GO:0003676">
    <property type="term" value="F:nucleic acid binding"/>
    <property type="evidence" value="ECO:0007669"/>
    <property type="project" value="InterPro"/>
</dbReference>
<evidence type="ECO:0000256" key="7">
    <source>
        <dbReference type="ARBA" id="ARBA00022833"/>
    </source>
</evidence>
<evidence type="ECO:0000313" key="15">
    <source>
        <dbReference type="Proteomes" id="UP000504640"/>
    </source>
</evidence>
<evidence type="ECO:0000256" key="4">
    <source>
        <dbReference type="ARBA" id="ARBA00022723"/>
    </source>
</evidence>